<protein>
    <submittedName>
        <fullName evidence="1">Uncharacterized protein</fullName>
    </submittedName>
</protein>
<name>A0A0V1GA23_9BILA</name>
<comment type="caution">
    <text evidence="1">The sequence shown here is derived from an EMBL/GenBank/DDBJ whole genome shotgun (WGS) entry which is preliminary data.</text>
</comment>
<dbReference type="EMBL" id="JYDP01005110">
    <property type="protein sequence ID" value="KRY94387.1"/>
    <property type="molecule type" value="Genomic_DNA"/>
</dbReference>
<accession>A0A0V1GA23</accession>
<reference evidence="1 2" key="1">
    <citation type="submission" date="2015-01" db="EMBL/GenBank/DDBJ databases">
        <title>Evolution of Trichinella species and genotypes.</title>
        <authorList>
            <person name="Korhonen P.K."/>
            <person name="Edoardo P."/>
            <person name="Giuseppe L.R."/>
            <person name="Gasser R.B."/>
        </authorList>
    </citation>
    <scope>NUCLEOTIDE SEQUENCE [LARGE SCALE GENOMIC DNA]</scope>
    <source>
        <strain evidence="1">ISS1029</strain>
    </source>
</reference>
<evidence type="ECO:0000313" key="2">
    <source>
        <dbReference type="Proteomes" id="UP000055024"/>
    </source>
</evidence>
<organism evidence="1 2">
    <name type="scientific">Trichinella zimbabwensis</name>
    <dbReference type="NCBI Taxonomy" id="268475"/>
    <lineage>
        <taxon>Eukaryota</taxon>
        <taxon>Metazoa</taxon>
        <taxon>Ecdysozoa</taxon>
        <taxon>Nematoda</taxon>
        <taxon>Enoplea</taxon>
        <taxon>Dorylaimia</taxon>
        <taxon>Trichinellida</taxon>
        <taxon>Trichinellidae</taxon>
        <taxon>Trichinella</taxon>
    </lineage>
</organism>
<dbReference type="Proteomes" id="UP000055024">
    <property type="component" value="Unassembled WGS sequence"/>
</dbReference>
<proteinExistence type="predicted"/>
<evidence type="ECO:0000313" key="1">
    <source>
        <dbReference type="EMBL" id="KRY94387.1"/>
    </source>
</evidence>
<gene>
    <name evidence="1" type="ORF">T11_6469</name>
</gene>
<sequence>MLRERKLTQTVRKSGAALGLKNGRGVGGGKTALVQANGRDVLGEKTARV</sequence>
<keyword evidence="2" id="KW-1185">Reference proteome</keyword>
<dbReference type="AlphaFoldDB" id="A0A0V1GA23"/>